<dbReference type="Proteomes" id="UP001057134">
    <property type="component" value="Chromosome"/>
</dbReference>
<protein>
    <submittedName>
        <fullName evidence="1">Uncharacterized protein</fullName>
    </submittedName>
</protein>
<organism evidence="1 2">
    <name type="scientific">Paenibacillus konkukensis</name>
    <dbReference type="NCBI Taxonomy" id="2020716"/>
    <lineage>
        <taxon>Bacteria</taxon>
        <taxon>Bacillati</taxon>
        <taxon>Bacillota</taxon>
        <taxon>Bacilli</taxon>
        <taxon>Bacillales</taxon>
        <taxon>Paenibacillaceae</taxon>
        <taxon>Paenibacillus</taxon>
    </lineage>
</organism>
<proteinExistence type="predicted"/>
<dbReference type="EMBL" id="CP027059">
    <property type="protein sequence ID" value="UQZ84606.1"/>
    <property type="molecule type" value="Genomic_DNA"/>
</dbReference>
<gene>
    <name evidence="1" type="ORF">SK3146_03861</name>
</gene>
<evidence type="ECO:0000313" key="1">
    <source>
        <dbReference type="EMBL" id="UQZ84606.1"/>
    </source>
</evidence>
<evidence type="ECO:0000313" key="2">
    <source>
        <dbReference type="Proteomes" id="UP001057134"/>
    </source>
</evidence>
<keyword evidence="2" id="KW-1185">Reference proteome</keyword>
<sequence>MEAIVADAMVQATGLPFFPAVGNHAYGNAMIADVWSERTGRDFYTFRTGDALYITINMEHTPDELPEAFMKVVKTVTEQIKQGSG</sequence>
<accession>A0ABY4RQ31</accession>
<dbReference type="RefSeq" id="WP_249860354.1">
    <property type="nucleotide sequence ID" value="NZ_CP027059.1"/>
</dbReference>
<reference evidence="1" key="1">
    <citation type="submission" date="2018-02" db="EMBL/GenBank/DDBJ databases">
        <authorList>
            <person name="Kim S.-K."/>
            <person name="Jung H.-I."/>
            <person name="Lee S.-W."/>
        </authorList>
    </citation>
    <scope>NUCLEOTIDE SEQUENCE</scope>
    <source>
        <strain evidence="1">SK3146</strain>
    </source>
</reference>
<reference evidence="1" key="2">
    <citation type="journal article" date="2021" name="J Anim Sci Technol">
        <title>Complete genome sequence of Paenibacillus konkukensis sp. nov. SK3146 as a potential probiotic strain.</title>
        <authorList>
            <person name="Jung H.I."/>
            <person name="Park S."/>
            <person name="Niu K.M."/>
            <person name="Lee S.W."/>
            <person name="Kothari D."/>
            <person name="Yi K.J."/>
            <person name="Kim S.K."/>
        </authorList>
    </citation>
    <scope>NUCLEOTIDE SEQUENCE</scope>
    <source>
        <strain evidence="1">SK3146</strain>
    </source>
</reference>
<name>A0ABY4RQ31_9BACL</name>